<evidence type="ECO:0000313" key="2">
    <source>
        <dbReference type="EMBL" id="WAQ81250.1"/>
    </source>
</evidence>
<name>A0ABY7C7V2_9BASI</name>
<gene>
    <name evidence="2" type="ORF">PtA15_1A590</name>
</gene>
<accession>A0ABY7C7V2</accession>
<feature type="compositionally biased region" description="Basic and acidic residues" evidence="1">
    <location>
        <begin position="128"/>
        <end position="144"/>
    </location>
</feature>
<organism evidence="2 3">
    <name type="scientific">Puccinia triticina</name>
    <dbReference type="NCBI Taxonomy" id="208348"/>
    <lineage>
        <taxon>Eukaryota</taxon>
        <taxon>Fungi</taxon>
        <taxon>Dikarya</taxon>
        <taxon>Basidiomycota</taxon>
        <taxon>Pucciniomycotina</taxon>
        <taxon>Pucciniomycetes</taxon>
        <taxon>Pucciniales</taxon>
        <taxon>Pucciniaceae</taxon>
        <taxon>Puccinia</taxon>
    </lineage>
</organism>
<sequence>MEGFNANHYTNGACFRSSMQCVFSRRTSAILEVKGTEASQAPALFRPRRPRANAAGPVFVDHVWLAVRALGAAPAPGRAAESAGLEYRMGQARFLPRGPPSQLCGEGRAGAQEGPPYSRPAQAMDAAEVARGHREDGGNEKERGTASGFLRRRHRFLEEPQRTLTELRFSRDVDSEYSHIEGMYG</sequence>
<dbReference type="GeneID" id="77806528"/>
<dbReference type="Proteomes" id="UP001164743">
    <property type="component" value="Chromosome 1A"/>
</dbReference>
<dbReference type="RefSeq" id="XP_053016805.1">
    <property type="nucleotide sequence ID" value="XM_053165633.1"/>
</dbReference>
<reference evidence="2" key="1">
    <citation type="submission" date="2022-10" db="EMBL/GenBank/DDBJ databases">
        <title>Puccinia triticina Genome sequencing and assembly.</title>
        <authorList>
            <person name="Li C."/>
        </authorList>
    </citation>
    <scope>NUCLEOTIDE SEQUENCE</scope>
    <source>
        <strain evidence="2">Pt15</strain>
    </source>
</reference>
<evidence type="ECO:0000313" key="3">
    <source>
        <dbReference type="Proteomes" id="UP001164743"/>
    </source>
</evidence>
<keyword evidence="3" id="KW-1185">Reference proteome</keyword>
<evidence type="ECO:0000256" key="1">
    <source>
        <dbReference type="SAM" id="MobiDB-lite"/>
    </source>
</evidence>
<protein>
    <submittedName>
        <fullName evidence="2">Uncharacterized protein</fullName>
    </submittedName>
</protein>
<dbReference type="EMBL" id="CP110421">
    <property type="protein sequence ID" value="WAQ81250.1"/>
    <property type="molecule type" value="Genomic_DNA"/>
</dbReference>
<proteinExistence type="predicted"/>
<feature type="region of interest" description="Disordered" evidence="1">
    <location>
        <begin position="97"/>
        <end position="154"/>
    </location>
</feature>